<dbReference type="AlphaFoldDB" id="Q6ANM3"/>
<proteinExistence type="predicted"/>
<keyword evidence="2" id="KW-1185">Reference proteome</keyword>
<dbReference type="Pfam" id="PF02596">
    <property type="entry name" value="DUF169"/>
    <property type="match status" value="1"/>
</dbReference>
<sequence length="264" mass="29567">MGLSYKEMQDSLMKELRLYHFPVAVKFFYKENEIKRFKEEADFYIPANRMTFCQWQLAARMKGQTVFAEKKDLSCGNAQYSFGWKDLDNKEITGHTKYAKDREQAERFIKSKSVLPKGLLAIAVAPLAAADKLQGLDTVHFYCDNMQAYHLAIDYMAATDTHPLRPQLTMNSSACGGNVYSYNKQQFNTLPSCSGSYNAGKTERGETNVIIPGRQIGAVVDRLLERKAKLGSSAITRPGDGFPGADICKNCPLIIFKKKSPASS</sequence>
<protein>
    <recommendedName>
        <fullName evidence="3">DUF169 domain-containing protein</fullName>
    </recommendedName>
</protein>
<accession>Q6ANM3</accession>
<reference evidence="2" key="1">
    <citation type="journal article" date="2004" name="Environ. Microbiol.">
        <title>The genome of Desulfotalea psychrophila, a sulfate-reducing bacterium from permanently cold Arctic sediments.</title>
        <authorList>
            <person name="Rabus R."/>
            <person name="Ruepp A."/>
            <person name="Frickey T."/>
            <person name="Rattei T."/>
            <person name="Fartmann B."/>
            <person name="Stark M."/>
            <person name="Bauer M."/>
            <person name="Zibat A."/>
            <person name="Lombardot T."/>
            <person name="Becker I."/>
            <person name="Amann J."/>
            <person name="Gellner K."/>
            <person name="Teeling H."/>
            <person name="Leuschner W.D."/>
            <person name="Gloeckner F.-O."/>
            <person name="Lupas A.N."/>
            <person name="Amann R."/>
            <person name="Klenk H.-P."/>
        </authorList>
    </citation>
    <scope>NUCLEOTIDE SEQUENCE [LARGE SCALE GENOMIC DNA]</scope>
    <source>
        <strain evidence="2">DSM 12343 / LSv54</strain>
    </source>
</reference>
<dbReference type="KEGG" id="dps:DP1322"/>
<dbReference type="EMBL" id="CR522870">
    <property type="protein sequence ID" value="CAG36051.1"/>
    <property type="molecule type" value="Genomic_DNA"/>
</dbReference>
<dbReference type="PANTHER" id="PTHR37954">
    <property type="entry name" value="BLL4979 PROTEIN"/>
    <property type="match status" value="1"/>
</dbReference>
<dbReference type="RefSeq" id="WP_011188563.1">
    <property type="nucleotide sequence ID" value="NC_006138.1"/>
</dbReference>
<dbReference type="PANTHER" id="PTHR37954:SF3">
    <property type="entry name" value="DUF169 DOMAIN-CONTAINING PROTEIN"/>
    <property type="match status" value="1"/>
</dbReference>
<evidence type="ECO:0000313" key="2">
    <source>
        <dbReference type="Proteomes" id="UP000000602"/>
    </source>
</evidence>
<gene>
    <name evidence="1" type="ordered locus">DP1322</name>
</gene>
<evidence type="ECO:0008006" key="3">
    <source>
        <dbReference type="Google" id="ProtNLM"/>
    </source>
</evidence>
<dbReference type="Proteomes" id="UP000000602">
    <property type="component" value="Chromosome"/>
</dbReference>
<dbReference type="eggNOG" id="COG2043">
    <property type="taxonomic scope" value="Bacteria"/>
</dbReference>
<dbReference type="HOGENOM" id="CLU_1072516_0_0_7"/>
<name>Q6ANM3_DESPS</name>
<dbReference type="InterPro" id="IPR003748">
    <property type="entry name" value="DUF169"/>
</dbReference>
<organism evidence="1 2">
    <name type="scientific">Desulfotalea psychrophila (strain LSv54 / DSM 12343)</name>
    <dbReference type="NCBI Taxonomy" id="177439"/>
    <lineage>
        <taxon>Bacteria</taxon>
        <taxon>Pseudomonadati</taxon>
        <taxon>Thermodesulfobacteriota</taxon>
        <taxon>Desulfobulbia</taxon>
        <taxon>Desulfobulbales</taxon>
        <taxon>Desulfocapsaceae</taxon>
        <taxon>Desulfotalea</taxon>
    </lineage>
</organism>
<evidence type="ECO:0000313" key="1">
    <source>
        <dbReference type="EMBL" id="CAG36051.1"/>
    </source>
</evidence>
<dbReference type="OrthoDB" id="5415699at2"/>